<sequence length="377" mass="42778">MRLGYDSKRLFRNFTGLGNYSRTTLWNLVAHYPDEAYHLYTPPFGENPVTTPFRTLANVDVHTAPFKSTASLWRSYGVVRELKRHRIELYHGLSHELPLGLQAAGIRSVVTVHDLIFRTHPQLYPLIDRTIYHLKTRYACRTADRVVAISEATKSQIVAEYGIPAEKIDVVYQSCDPLFFDDRTVDMARLRQRYTLPDRYLLFVGSITRRKNLEIVLEAYTQLDDRHRLPIIVVGRGSKHRAELERHRAFGTASPYLHWIDDLSDDLALKTLYRNATALIYPSLAEGFGLPVVEALLSRTPVITSDRSSLPEAGGPDSLYIDPTDAATVATAVARLLDDPDLAQQMREKGYHYALNRFGPTATASSMMGVYRKILAR</sequence>
<proteinExistence type="predicted"/>
<dbReference type="GO" id="GO:0009103">
    <property type="term" value="P:lipopolysaccharide biosynthetic process"/>
    <property type="evidence" value="ECO:0007669"/>
    <property type="project" value="TreeGrafter"/>
</dbReference>
<dbReference type="InterPro" id="IPR028098">
    <property type="entry name" value="Glyco_trans_4-like_N"/>
</dbReference>
<accession>A0A2S6I338</accession>
<dbReference type="SUPFAM" id="SSF53756">
    <property type="entry name" value="UDP-Glycosyltransferase/glycogen phosphorylase"/>
    <property type="match status" value="1"/>
</dbReference>
<dbReference type="PANTHER" id="PTHR46401:SF2">
    <property type="entry name" value="GLYCOSYLTRANSFERASE WBBK-RELATED"/>
    <property type="match status" value="1"/>
</dbReference>
<dbReference type="EMBL" id="PTJC01000006">
    <property type="protein sequence ID" value="PPK85596.1"/>
    <property type="molecule type" value="Genomic_DNA"/>
</dbReference>
<dbReference type="Proteomes" id="UP000237662">
    <property type="component" value="Unassembled WGS sequence"/>
</dbReference>
<keyword evidence="5" id="KW-1185">Reference proteome</keyword>
<dbReference type="CDD" id="cd03809">
    <property type="entry name" value="GT4_MtfB-like"/>
    <property type="match status" value="1"/>
</dbReference>
<evidence type="ECO:0000313" key="4">
    <source>
        <dbReference type="EMBL" id="PPK85596.1"/>
    </source>
</evidence>
<feature type="domain" description="Glycosyltransferase subfamily 4-like N-terminal" evidence="3">
    <location>
        <begin position="38"/>
        <end position="175"/>
    </location>
</feature>
<dbReference type="OrthoDB" id="9801609at2"/>
<dbReference type="Gene3D" id="3.40.50.2000">
    <property type="entry name" value="Glycogen Phosphorylase B"/>
    <property type="match status" value="2"/>
</dbReference>
<comment type="caution">
    <text evidence="4">The sequence shown here is derived from an EMBL/GenBank/DDBJ whole genome shotgun (WGS) entry which is preliminary data.</text>
</comment>
<feature type="domain" description="Glycosyl transferase family 1" evidence="2">
    <location>
        <begin position="198"/>
        <end position="352"/>
    </location>
</feature>
<keyword evidence="1 4" id="KW-0808">Transferase</keyword>
<protein>
    <submittedName>
        <fullName evidence="4">Glycosyltransferase involved in cell wall biosynthesis</fullName>
    </submittedName>
</protein>
<dbReference type="InterPro" id="IPR001296">
    <property type="entry name" value="Glyco_trans_1"/>
</dbReference>
<dbReference type="PANTHER" id="PTHR46401">
    <property type="entry name" value="GLYCOSYLTRANSFERASE WBBK-RELATED"/>
    <property type="match status" value="1"/>
</dbReference>
<dbReference type="Pfam" id="PF00534">
    <property type="entry name" value="Glycos_transf_1"/>
    <property type="match status" value="1"/>
</dbReference>
<dbReference type="AlphaFoldDB" id="A0A2S6I338"/>
<evidence type="ECO:0000313" key="5">
    <source>
        <dbReference type="Proteomes" id="UP000237662"/>
    </source>
</evidence>
<evidence type="ECO:0000259" key="3">
    <source>
        <dbReference type="Pfam" id="PF13439"/>
    </source>
</evidence>
<evidence type="ECO:0000256" key="1">
    <source>
        <dbReference type="ARBA" id="ARBA00022679"/>
    </source>
</evidence>
<reference evidence="4 5" key="1">
    <citation type="submission" date="2018-02" db="EMBL/GenBank/DDBJ databases">
        <title>Genomic Encyclopedia of Archaeal and Bacterial Type Strains, Phase II (KMG-II): from individual species to whole genera.</title>
        <authorList>
            <person name="Goeker M."/>
        </authorList>
    </citation>
    <scope>NUCLEOTIDE SEQUENCE [LARGE SCALE GENOMIC DNA]</scope>
    <source>
        <strain evidence="4 5">DSM 29526</strain>
    </source>
</reference>
<evidence type="ECO:0000259" key="2">
    <source>
        <dbReference type="Pfam" id="PF00534"/>
    </source>
</evidence>
<gene>
    <name evidence="4" type="ORF">CLV84_2498</name>
</gene>
<dbReference type="GO" id="GO:0016757">
    <property type="term" value="F:glycosyltransferase activity"/>
    <property type="evidence" value="ECO:0007669"/>
    <property type="project" value="InterPro"/>
</dbReference>
<dbReference type="RefSeq" id="WP_104420089.1">
    <property type="nucleotide sequence ID" value="NZ_PTJC01000006.1"/>
</dbReference>
<name>A0A2S6I338_9BACT</name>
<organism evidence="4 5">
    <name type="scientific">Neolewinella xylanilytica</name>
    <dbReference type="NCBI Taxonomy" id="1514080"/>
    <lineage>
        <taxon>Bacteria</taxon>
        <taxon>Pseudomonadati</taxon>
        <taxon>Bacteroidota</taxon>
        <taxon>Saprospiria</taxon>
        <taxon>Saprospirales</taxon>
        <taxon>Lewinellaceae</taxon>
        <taxon>Neolewinella</taxon>
    </lineage>
</organism>
<dbReference type="Pfam" id="PF13439">
    <property type="entry name" value="Glyco_transf_4"/>
    <property type="match status" value="1"/>
</dbReference>